<name>A0ABZ0D4C9_9BURK</name>
<dbReference type="InterPro" id="IPR036046">
    <property type="entry name" value="Acylphosphatase-like_dom_sf"/>
</dbReference>
<dbReference type="SMART" id="SM01034">
    <property type="entry name" value="BLUF"/>
    <property type="match status" value="1"/>
</dbReference>
<dbReference type="EMBL" id="CP136336">
    <property type="protein sequence ID" value="WOB10092.1"/>
    <property type="molecule type" value="Genomic_DNA"/>
</dbReference>
<evidence type="ECO:0000259" key="1">
    <source>
        <dbReference type="PROSITE" id="PS50925"/>
    </source>
</evidence>
<dbReference type="InterPro" id="IPR007024">
    <property type="entry name" value="BLUF_domain"/>
</dbReference>
<accession>A0ABZ0D4C9</accession>
<feature type="domain" description="BLUF" evidence="1">
    <location>
        <begin position="4"/>
        <end position="94"/>
    </location>
</feature>
<sequence>MDRCRQVFYISEAVAGLGTLDVRSILDISRYRNLRDNITGCLLFSGRHFVQILEGDPTEIENTIGRIKADRRHRGIHMLVDREATRMYDDWSMGCLYNLDLADQLAALHASPSATADECLGFMAAIHPDTVMGPL</sequence>
<reference evidence="2 3" key="1">
    <citation type="submission" date="2023-10" db="EMBL/GenBank/DDBJ databases">
        <title>Bacteria for the degradation of biodegradable plastic PBAT(Polybutylene adipate terephthalate).</title>
        <authorList>
            <person name="Weon H.-Y."/>
            <person name="Yeon J."/>
        </authorList>
    </citation>
    <scope>NUCLEOTIDE SEQUENCE [LARGE SCALE GENOMIC DNA]</scope>
    <source>
        <strain evidence="2 3">SBD 7-3</strain>
    </source>
</reference>
<evidence type="ECO:0000313" key="2">
    <source>
        <dbReference type="EMBL" id="WOB10092.1"/>
    </source>
</evidence>
<organism evidence="2 3">
    <name type="scientific">Piscinibacter gummiphilus</name>
    <dbReference type="NCBI Taxonomy" id="946333"/>
    <lineage>
        <taxon>Bacteria</taxon>
        <taxon>Pseudomonadati</taxon>
        <taxon>Pseudomonadota</taxon>
        <taxon>Betaproteobacteria</taxon>
        <taxon>Burkholderiales</taxon>
        <taxon>Sphaerotilaceae</taxon>
        <taxon>Piscinibacter</taxon>
    </lineage>
</organism>
<dbReference type="SUPFAM" id="SSF54975">
    <property type="entry name" value="Acylphosphatase/BLUF domain-like"/>
    <property type="match status" value="1"/>
</dbReference>
<keyword evidence="3" id="KW-1185">Reference proteome</keyword>
<evidence type="ECO:0000313" key="3">
    <source>
        <dbReference type="Proteomes" id="UP001303946"/>
    </source>
</evidence>
<dbReference type="Gene3D" id="3.30.70.100">
    <property type="match status" value="1"/>
</dbReference>
<dbReference type="PROSITE" id="PS50925">
    <property type="entry name" value="BLUF"/>
    <property type="match status" value="1"/>
</dbReference>
<dbReference type="Pfam" id="PF04940">
    <property type="entry name" value="BLUF"/>
    <property type="match status" value="1"/>
</dbReference>
<gene>
    <name evidence="2" type="ORF">RXV79_08505</name>
</gene>
<proteinExistence type="predicted"/>
<protein>
    <submittedName>
        <fullName evidence="2">BLUF domain-containing protein</fullName>
    </submittedName>
</protein>
<dbReference type="Proteomes" id="UP001303946">
    <property type="component" value="Chromosome"/>
</dbReference>
<dbReference type="RefSeq" id="WP_316702990.1">
    <property type="nucleotide sequence ID" value="NZ_CP136336.1"/>
</dbReference>